<evidence type="ECO:0000313" key="5">
    <source>
        <dbReference type="Proteomes" id="UP001153555"/>
    </source>
</evidence>
<dbReference type="CDD" id="cd18186">
    <property type="entry name" value="BTB_POZ_ZBTB_KLHL-like"/>
    <property type="match status" value="1"/>
</dbReference>
<dbReference type="SUPFAM" id="SSF54695">
    <property type="entry name" value="POZ domain"/>
    <property type="match status" value="1"/>
</dbReference>
<feature type="domain" description="BTB" evidence="3">
    <location>
        <begin position="1"/>
        <end position="53"/>
    </location>
</feature>
<dbReference type="EMBL" id="CACSLK010012233">
    <property type="protein sequence ID" value="CAA0815020.1"/>
    <property type="molecule type" value="Genomic_DNA"/>
</dbReference>
<protein>
    <submittedName>
        <fullName evidence="4">BTB/POZ domain-containing protein</fullName>
    </submittedName>
</protein>
<dbReference type="OrthoDB" id="6359943at2759"/>
<evidence type="ECO:0000256" key="2">
    <source>
        <dbReference type="ARBA" id="ARBA00004906"/>
    </source>
</evidence>
<dbReference type="Gene3D" id="3.30.710.10">
    <property type="entry name" value="Potassium Channel Kv1.1, Chain A"/>
    <property type="match status" value="1"/>
</dbReference>
<dbReference type="InterPro" id="IPR011333">
    <property type="entry name" value="SKP1/BTB/POZ_sf"/>
</dbReference>
<comment type="function">
    <text evidence="1">May act as a substrate-specific adapter of an E3 ubiquitin-protein ligase complex (CUL3-RBX1-BTB) which mediates the ubiquitination and subsequent proteasomal degradation of target proteins.</text>
</comment>
<dbReference type="InterPro" id="IPR044784">
    <property type="entry name" value="At1g01640-like"/>
</dbReference>
<reference evidence="4" key="1">
    <citation type="submission" date="2019-12" db="EMBL/GenBank/DDBJ databases">
        <authorList>
            <person name="Scholes J."/>
        </authorList>
    </citation>
    <scope>NUCLEOTIDE SEQUENCE</scope>
</reference>
<dbReference type="InterPro" id="IPR000210">
    <property type="entry name" value="BTB/POZ_dom"/>
</dbReference>
<evidence type="ECO:0000256" key="1">
    <source>
        <dbReference type="ARBA" id="ARBA00002668"/>
    </source>
</evidence>
<dbReference type="Proteomes" id="UP001153555">
    <property type="component" value="Unassembled WGS sequence"/>
</dbReference>
<organism evidence="4 5">
    <name type="scientific">Striga hermonthica</name>
    <name type="common">Purple witchweed</name>
    <name type="synonym">Buchnera hermonthica</name>
    <dbReference type="NCBI Taxonomy" id="68872"/>
    <lineage>
        <taxon>Eukaryota</taxon>
        <taxon>Viridiplantae</taxon>
        <taxon>Streptophyta</taxon>
        <taxon>Embryophyta</taxon>
        <taxon>Tracheophyta</taxon>
        <taxon>Spermatophyta</taxon>
        <taxon>Magnoliopsida</taxon>
        <taxon>eudicotyledons</taxon>
        <taxon>Gunneridae</taxon>
        <taxon>Pentapetalae</taxon>
        <taxon>asterids</taxon>
        <taxon>lamiids</taxon>
        <taxon>Lamiales</taxon>
        <taxon>Orobanchaceae</taxon>
        <taxon>Buchnereae</taxon>
        <taxon>Striga</taxon>
    </lineage>
</organism>
<proteinExistence type="predicted"/>
<comment type="caution">
    <text evidence="4">The sequence shown here is derived from an EMBL/GenBank/DDBJ whole genome shotgun (WGS) entry which is preliminary data.</text>
</comment>
<dbReference type="Gene3D" id="1.25.40.420">
    <property type="match status" value="1"/>
</dbReference>
<name>A0A9N7R5X1_STRHE</name>
<keyword evidence="5" id="KW-1185">Reference proteome</keyword>
<dbReference type="AlphaFoldDB" id="A0A9N7R5X1"/>
<dbReference type="PANTHER" id="PTHR47274">
    <property type="entry name" value="BTB/POZ DOMAIN CONTAINING PROTEIN, EXPRESSED-RELATED"/>
    <property type="match status" value="1"/>
</dbReference>
<evidence type="ECO:0000313" key="4">
    <source>
        <dbReference type="EMBL" id="CAA0815020.1"/>
    </source>
</evidence>
<dbReference type="Pfam" id="PF00651">
    <property type="entry name" value="BTB"/>
    <property type="match status" value="1"/>
</dbReference>
<dbReference type="PROSITE" id="PS50097">
    <property type="entry name" value="BTB"/>
    <property type="match status" value="1"/>
</dbReference>
<sequence length="145" mass="16513">MAMQAVKSSIFKDILDSEDKGPPNESISLSELNNKELQSLFEFLYSGNLPKDMVEKHLYSLTMAANKYEPLRKVCEHHLRESLSKSNALDILEISDKCSNKSLKDSTLNFIATYFKDIVFSEQYDAFAIKNPHLALEITRASFVE</sequence>
<comment type="pathway">
    <text evidence="2">Protein modification; protein ubiquitination.</text>
</comment>
<evidence type="ECO:0000259" key="3">
    <source>
        <dbReference type="PROSITE" id="PS50097"/>
    </source>
</evidence>
<accession>A0A9N7R5X1</accession>
<dbReference type="PANTHER" id="PTHR47274:SF1">
    <property type="entry name" value="BTB_POZ DOMAIN CONTAINING PROTEIN, EXPRESSED"/>
    <property type="match status" value="1"/>
</dbReference>
<gene>
    <name evidence="4" type="ORF">SHERM_15173</name>
</gene>